<proteinExistence type="predicted"/>
<sequence length="493" mass="58106">MKNRTAYIIKSNFSFYNKIFCNYGLKDSFKFLKSPTCLNDIICSNLSDINIYNGRFHLAAHLQYTDFYPQNRDDGKFNIPDFAKVRTKEEFEKYGCVEKAFKDNSIKYNHTKRAFINNIGEIKYSSKAHYHNCFSTQYLKKNKFWIAASIIKRLDSWLYGLIKNQNHSTIPLHIGNNLKVDVIYDRLKNKIVIGAKTITILHRLKVSLCPFGLLSISISYSITSNSYIDTTDLIIIQKIIEKDNTIIYKNKRFNSLNSLLEYIKSHFENSVFEVKEKNENENLGTVTTINFSNPSENIPSKKGIIGILDMDLNHQDYSSSYIDSYTSKFGKYENDITVFKNNRLLYLFDNKWNYMRAKTLFNWAFSDVYSSIYVKRKLLKIFSFKAQKLLEKSDKLSNLDKAYIKSLNQFLLNLEQYKKLPRPLRQLFYRFIEELNFDYKKETSLLKESLKTYKSNSKKDDFIDYFTLNPNFMGIGIDFNKIIRKITMKDILK</sequence>
<organism evidence="1 2">
    <name type="scientific">Arcticibacterium luteifluviistationis</name>
    <dbReference type="NCBI Taxonomy" id="1784714"/>
    <lineage>
        <taxon>Bacteria</taxon>
        <taxon>Pseudomonadati</taxon>
        <taxon>Bacteroidota</taxon>
        <taxon>Cytophagia</taxon>
        <taxon>Cytophagales</taxon>
        <taxon>Leadbetterellaceae</taxon>
        <taxon>Arcticibacterium</taxon>
    </lineage>
</organism>
<gene>
    <name evidence="1" type="ORF">DJ013_00375</name>
</gene>
<dbReference type="EMBL" id="CP029480">
    <property type="protein sequence ID" value="AWV96727.1"/>
    <property type="molecule type" value="Genomic_DNA"/>
</dbReference>
<keyword evidence="2" id="KW-1185">Reference proteome</keyword>
<dbReference type="RefSeq" id="WP_111369829.1">
    <property type="nucleotide sequence ID" value="NZ_CP029480.1"/>
</dbReference>
<dbReference type="Proteomes" id="UP000249873">
    <property type="component" value="Chromosome"/>
</dbReference>
<evidence type="ECO:0000313" key="2">
    <source>
        <dbReference type="Proteomes" id="UP000249873"/>
    </source>
</evidence>
<dbReference type="AlphaFoldDB" id="A0A2Z4G6F8"/>
<protein>
    <submittedName>
        <fullName evidence="1">Uncharacterized protein</fullName>
    </submittedName>
</protein>
<dbReference type="KEGG" id="als:DJ013_00375"/>
<name>A0A2Z4G6F8_9BACT</name>
<evidence type="ECO:0000313" key="1">
    <source>
        <dbReference type="EMBL" id="AWV96727.1"/>
    </source>
</evidence>
<reference evidence="1 2" key="1">
    <citation type="submission" date="2018-05" db="EMBL/GenBank/DDBJ databases">
        <title>Complete genome sequence of Arcticibacterium luteifluviistationis SM1504T, a cytophagaceae bacterium isolated from Arctic surface seawater.</title>
        <authorList>
            <person name="Li Y."/>
            <person name="Qin Q.-L."/>
        </authorList>
    </citation>
    <scope>NUCLEOTIDE SEQUENCE [LARGE SCALE GENOMIC DNA]</scope>
    <source>
        <strain evidence="1 2">SM1504</strain>
    </source>
</reference>
<accession>A0A2Z4G6F8</accession>